<dbReference type="AlphaFoldDB" id="A0A6B3SUG5"/>
<evidence type="ECO:0000313" key="2">
    <source>
        <dbReference type="EMBL" id="NEX63005.1"/>
    </source>
</evidence>
<dbReference type="EMBL" id="JAAIVB010000065">
    <property type="protein sequence ID" value="NEX63005.1"/>
    <property type="molecule type" value="Genomic_DNA"/>
</dbReference>
<sequence length="182" mass="20227">MLIYPQERFSRVHVLDASAWWTVPGLEGDIRRFLHSLSQRTLIERFNVNDASRLEGFIGMCQKQNCTLFIIHGQLGEIVALGDLHVAPNGGTAEFALVVADALQGRGLGQRVSEAAMAHAARQGLALESVMQGRYAPRLARKMGCPAEEEDGLLKCVYRPRTMPLDINDFILEERQHSCIIA</sequence>
<dbReference type="PROSITE" id="PS51186">
    <property type="entry name" value="GNAT"/>
    <property type="match status" value="1"/>
</dbReference>
<keyword evidence="3" id="KW-1185">Reference proteome</keyword>
<feature type="domain" description="N-acetyltransferase" evidence="1">
    <location>
        <begin position="28"/>
        <end position="164"/>
    </location>
</feature>
<dbReference type="Proteomes" id="UP000482155">
    <property type="component" value="Unassembled WGS sequence"/>
</dbReference>
<dbReference type="Pfam" id="PF00583">
    <property type="entry name" value="Acetyltransf_1"/>
    <property type="match status" value="1"/>
</dbReference>
<comment type="caution">
    <text evidence="2">The sequence shown here is derived from an EMBL/GenBank/DDBJ whole genome shotgun (WGS) entry which is preliminary data.</text>
</comment>
<reference evidence="2 3" key="1">
    <citation type="submission" date="2020-02" db="EMBL/GenBank/DDBJ databases">
        <authorList>
            <person name="Kim M.K."/>
        </authorList>
    </citation>
    <scope>NUCLEOTIDE SEQUENCE [LARGE SCALE GENOMIC DNA]</scope>
    <source>
        <strain evidence="2 3">17J57-3</strain>
    </source>
</reference>
<proteinExistence type="predicted"/>
<protein>
    <submittedName>
        <fullName evidence="2">GNAT family N-acetyltransferase</fullName>
    </submittedName>
</protein>
<dbReference type="RefSeq" id="WP_163966303.1">
    <property type="nucleotide sequence ID" value="NZ_JAAIVB010000065.1"/>
</dbReference>
<dbReference type="GO" id="GO:0016747">
    <property type="term" value="F:acyltransferase activity, transferring groups other than amino-acyl groups"/>
    <property type="evidence" value="ECO:0007669"/>
    <property type="project" value="InterPro"/>
</dbReference>
<dbReference type="CDD" id="cd04301">
    <property type="entry name" value="NAT_SF"/>
    <property type="match status" value="1"/>
</dbReference>
<dbReference type="InterPro" id="IPR000182">
    <property type="entry name" value="GNAT_dom"/>
</dbReference>
<dbReference type="InterPro" id="IPR016181">
    <property type="entry name" value="Acyl_CoA_acyltransferase"/>
</dbReference>
<evidence type="ECO:0000313" key="3">
    <source>
        <dbReference type="Proteomes" id="UP000482155"/>
    </source>
</evidence>
<evidence type="ECO:0000259" key="1">
    <source>
        <dbReference type="PROSITE" id="PS51186"/>
    </source>
</evidence>
<dbReference type="Gene3D" id="3.40.630.30">
    <property type="match status" value="1"/>
</dbReference>
<accession>A0A6B3SUG5</accession>
<name>A0A6B3SUG5_9BURK</name>
<keyword evidence="2" id="KW-0808">Transferase</keyword>
<organism evidence="2 3">
    <name type="scientific">Noviherbaspirillum galbum</name>
    <dbReference type="NCBI Taxonomy" id="2709383"/>
    <lineage>
        <taxon>Bacteria</taxon>
        <taxon>Pseudomonadati</taxon>
        <taxon>Pseudomonadota</taxon>
        <taxon>Betaproteobacteria</taxon>
        <taxon>Burkholderiales</taxon>
        <taxon>Oxalobacteraceae</taxon>
        <taxon>Noviherbaspirillum</taxon>
    </lineage>
</organism>
<gene>
    <name evidence="2" type="ORF">G3574_18130</name>
</gene>
<dbReference type="SUPFAM" id="SSF55729">
    <property type="entry name" value="Acyl-CoA N-acyltransferases (Nat)"/>
    <property type="match status" value="1"/>
</dbReference>